<evidence type="ECO:0000259" key="2">
    <source>
        <dbReference type="Pfam" id="PF02776"/>
    </source>
</evidence>
<protein>
    <recommendedName>
        <fullName evidence="2">Thiamine pyrophosphate enzyme N-terminal TPP-binding domain-containing protein</fullName>
    </recommendedName>
</protein>
<dbReference type="InterPro" id="IPR012001">
    <property type="entry name" value="Thiamin_PyroP_enz_TPP-bd_dom"/>
</dbReference>
<dbReference type="AlphaFoldDB" id="A0A6A7RSP6"/>
<feature type="region of interest" description="Disordered" evidence="1">
    <location>
        <begin position="72"/>
        <end position="112"/>
    </location>
</feature>
<dbReference type="Proteomes" id="UP000342300">
    <property type="component" value="Unassembled WGS sequence"/>
</dbReference>
<feature type="compositionally biased region" description="Low complexity" evidence="1">
    <location>
        <begin position="72"/>
        <end position="108"/>
    </location>
</feature>
<name>A0A6A7RSP6_9PROT</name>
<evidence type="ECO:0000313" key="3">
    <source>
        <dbReference type="EMBL" id="MQM30603.1"/>
    </source>
</evidence>
<proteinExistence type="predicted"/>
<comment type="caution">
    <text evidence="3">The sequence shown here is derived from an EMBL/GenBank/DDBJ whole genome shotgun (WGS) entry which is preliminary data.</text>
</comment>
<dbReference type="CDD" id="cd07035">
    <property type="entry name" value="TPP_PYR_POX_like"/>
    <property type="match status" value="1"/>
</dbReference>
<dbReference type="GO" id="GO:0030976">
    <property type="term" value="F:thiamine pyrophosphate binding"/>
    <property type="evidence" value="ECO:0007669"/>
    <property type="project" value="InterPro"/>
</dbReference>
<dbReference type="Gene3D" id="3.40.50.970">
    <property type="match status" value="1"/>
</dbReference>
<dbReference type="InterPro" id="IPR029061">
    <property type="entry name" value="THDP-binding"/>
</dbReference>
<evidence type="ECO:0000256" key="1">
    <source>
        <dbReference type="SAM" id="MobiDB-lite"/>
    </source>
</evidence>
<dbReference type="EMBL" id="PDHS01000194">
    <property type="protein sequence ID" value="MQM30603.1"/>
    <property type="molecule type" value="Genomic_DNA"/>
</dbReference>
<gene>
    <name evidence="3" type="ORF">CRU78_08745</name>
</gene>
<reference evidence="3 4" key="1">
    <citation type="submission" date="2017-09" db="EMBL/GenBank/DDBJ databases">
        <title>Metagenomic Analysis Reveals Denitrifying Candidatus Accumulibacter and Flanking Population as a Source of N2O.</title>
        <authorList>
            <person name="Gao H."/>
            <person name="Mao Y."/>
            <person name="Zhao X."/>
            <person name="Liu W.-T."/>
            <person name="Zhang T."/>
            <person name="Wells G."/>
        </authorList>
    </citation>
    <scope>NUCLEOTIDE SEQUENCE [LARGE SCALE GENOMIC DNA]</scope>
    <source>
        <strain evidence="3">CANDO_2_IC</strain>
    </source>
</reference>
<dbReference type="SUPFAM" id="SSF52518">
    <property type="entry name" value="Thiamin diphosphate-binding fold (THDP-binding)"/>
    <property type="match status" value="1"/>
</dbReference>
<sequence>MNGAQALIKTLLNGGIEVCFANPGISEMQLVQAIDQIPGIRPILVLFEGVATGADACRQCLERVAGGLPAPACAHSADADRPAAAPLGAGRSRGESAAPSSPAGLAAGRRGRARHDTLADRLAPLMPRHSRCSRRWAWARRLGVSARR</sequence>
<evidence type="ECO:0000313" key="4">
    <source>
        <dbReference type="Proteomes" id="UP000342300"/>
    </source>
</evidence>
<dbReference type="Pfam" id="PF02776">
    <property type="entry name" value="TPP_enzyme_N"/>
    <property type="match status" value="1"/>
</dbReference>
<organism evidence="3 4">
    <name type="scientific">Candidatus Accumulibacter phosphatis</name>
    <dbReference type="NCBI Taxonomy" id="327160"/>
    <lineage>
        <taxon>Bacteria</taxon>
        <taxon>Pseudomonadati</taxon>
        <taxon>Pseudomonadota</taxon>
        <taxon>Betaproteobacteria</taxon>
        <taxon>Candidatus Accumulibacter</taxon>
    </lineage>
</organism>
<feature type="domain" description="Thiamine pyrophosphate enzyme N-terminal TPP-binding" evidence="2">
    <location>
        <begin position="1"/>
        <end position="54"/>
    </location>
</feature>
<accession>A0A6A7RSP6</accession>